<evidence type="ECO:0000313" key="2">
    <source>
        <dbReference type="Proteomes" id="UP001058660"/>
    </source>
</evidence>
<proteinExistence type="predicted"/>
<accession>A0A9E7TQW1</accession>
<dbReference type="Proteomes" id="UP001058660">
    <property type="component" value="Segment"/>
</dbReference>
<organism evidence="1 2">
    <name type="scientific">Microbacterium phage Cen1621</name>
    <dbReference type="NCBI Taxonomy" id="2965191"/>
    <lineage>
        <taxon>Viruses</taxon>
        <taxon>Duplodnaviria</taxon>
        <taxon>Heunggongvirae</taxon>
        <taxon>Uroviricota</taxon>
        <taxon>Caudoviricetes</taxon>
        <taxon>Casidaviridae</taxon>
        <taxon>Cenunavirus</taxon>
        <taxon>Cenunavirus Cen1621</taxon>
    </lineage>
</organism>
<sequence length="86" mass="9358">MTNSAPSYLRNLGLDDKTLACATAGDAAYNAVRYEHSLYADSGLVCKCGQTFRRTQAFGQHLGAADRRAQKAWDAAYAAKREELGK</sequence>
<keyword evidence="2" id="KW-1185">Reference proteome</keyword>
<gene>
    <name evidence="1" type="primary">22</name>
    <name evidence="1" type="ORF">SEA_CEN1621_22</name>
</gene>
<dbReference type="EMBL" id="ON970568">
    <property type="protein sequence ID" value="UVK59092.1"/>
    <property type="molecule type" value="Genomic_DNA"/>
</dbReference>
<name>A0A9E7TQW1_9CAUD</name>
<evidence type="ECO:0000313" key="1">
    <source>
        <dbReference type="EMBL" id="UVK59092.1"/>
    </source>
</evidence>
<reference evidence="1" key="1">
    <citation type="submission" date="2022-07" db="EMBL/GenBank/DDBJ databases">
        <authorList>
            <person name="Torres-Arroyo K.M."/>
            <person name="Cardona-Perez A.V."/>
            <person name="Cruz-Vazquez C.O."/>
            <person name="Davila-Rivera B.E."/>
            <person name="Flores-Rivera E.M."/>
            <person name="Morales-Rodriguez J."/>
            <person name="Ramirez-Renta G.M."/>
            <person name="Ramos-Rodriguez C.M."/>
            <person name="Rodriguez-Rivera J.M."/>
            <person name="Toledo-Marrero N."/>
            <person name="Velazquez-Nunez L.D."/>
            <person name="Velez-Alicea A.S."/>
            <person name="Vazquez E."/>
            <person name="Balish M.F."/>
            <person name="Garlena R.A."/>
            <person name="Russell D.A."/>
            <person name="Jacobs-Sera D."/>
            <person name="Hatfull G.F."/>
        </authorList>
    </citation>
    <scope>NUCLEOTIDE SEQUENCE</scope>
</reference>
<protein>
    <submittedName>
        <fullName evidence="1">Uncharacterized protein</fullName>
    </submittedName>
</protein>